<dbReference type="EMBL" id="BARU01025933">
    <property type="protein sequence ID" value="GAH72243.1"/>
    <property type="molecule type" value="Genomic_DNA"/>
</dbReference>
<gene>
    <name evidence="1" type="ORF">S03H2_41724</name>
</gene>
<reference evidence="1" key="1">
    <citation type="journal article" date="2014" name="Front. Microbiol.">
        <title>High frequency of phylogenetically diverse reductive dehalogenase-homologous genes in deep subseafloor sedimentary metagenomes.</title>
        <authorList>
            <person name="Kawai M."/>
            <person name="Futagami T."/>
            <person name="Toyoda A."/>
            <person name="Takaki Y."/>
            <person name="Nishi S."/>
            <person name="Hori S."/>
            <person name="Arai W."/>
            <person name="Tsubouchi T."/>
            <person name="Morono Y."/>
            <person name="Uchiyama I."/>
            <person name="Ito T."/>
            <person name="Fujiyama A."/>
            <person name="Inagaki F."/>
            <person name="Takami H."/>
        </authorList>
    </citation>
    <scope>NUCLEOTIDE SEQUENCE</scope>
    <source>
        <strain evidence="1">Expedition CK06-06</strain>
    </source>
</reference>
<sequence>MERWGFNAVDDDKDGYTDEDDEREAIFRGLSNLISVRSNCFTIISLGEVVENEKVRAKKKIKVVVDRGDSPLKVKYYRELSD</sequence>
<protein>
    <submittedName>
        <fullName evidence="1">Uncharacterized protein</fullName>
    </submittedName>
</protein>
<evidence type="ECO:0000313" key="1">
    <source>
        <dbReference type="EMBL" id="GAH72243.1"/>
    </source>
</evidence>
<proteinExistence type="predicted"/>
<name>X1JR06_9ZZZZ</name>
<organism evidence="1">
    <name type="scientific">marine sediment metagenome</name>
    <dbReference type="NCBI Taxonomy" id="412755"/>
    <lineage>
        <taxon>unclassified sequences</taxon>
        <taxon>metagenomes</taxon>
        <taxon>ecological metagenomes</taxon>
    </lineage>
</organism>
<accession>X1JR06</accession>
<dbReference type="AlphaFoldDB" id="X1JR06"/>
<comment type="caution">
    <text evidence="1">The sequence shown here is derived from an EMBL/GenBank/DDBJ whole genome shotgun (WGS) entry which is preliminary data.</text>
</comment>